<dbReference type="GO" id="GO:0006355">
    <property type="term" value="P:regulation of DNA-templated transcription"/>
    <property type="evidence" value="ECO:0007669"/>
    <property type="project" value="TreeGrafter"/>
</dbReference>
<keyword evidence="6" id="KW-1185">Reference proteome</keyword>
<protein>
    <recommendedName>
        <fullName evidence="7">BESS domain-containing protein</fullName>
    </recommendedName>
</protein>
<keyword evidence="2" id="KW-0804">Transcription</keyword>
<feature type="compositionally biased region" description="Acidic residues" evidence="4">
    <location>
        <begin position="142"/>
        <end position="162"/>
    </location>
</feature>
<evidence type="ECO:0000313" key="6">
    <source>
        <dbReference type="Proteomes" id="UP000410492"/>
    </source>
</evidence>
<feature type="compositionally biased region" description="Pro residues" evidence="4">
    <location>
        <begin position="175"/>
        <end position="186"/>
    </location>
</feature>
<accession>A0A653BFF0</accession>
<dbReference type="InterPro" id="IPR052435">
    <property type="entry name" value="YY1-Transcr_Regul"/>
</dbReference>
<organism evidence="5 6">
    <name type="scientific">Callosobruchus maculatus</name>
    <name type="common">Southern cowpea weevil</name>
    <name type="synonym">Pulse bruchid</name>
    <dbReference type="NCBI Taxonomy" id="64391"/>
    <lineage>
        <taxon>Eukaryota</taxon>
        <taxon>Metazoa</taxon>
        <taxon>Ecdysozoa</taxon>
        <taxon>Arthropoda</taxon>
        <taxon>Hexapoda</taxon>
        <taxon>Insecta</taxon>
        <taxon>Pterygota</taxon>
        <taxon>Neoptera</taxon>
        <taxon>Endopterygota</taxon>
        <taxon>Coleoptera</taxon>
        <taxon>Polyphaga</taxon>
        <taxon>Cucujiformia</taxon>
        <taxon>Chrysomeloidea</taxon>
        <taxon>Chrysomelidae</taxon>
        <taxon>Bruchinae</taxon>
        <taxon>Bruchini</taxon>
        <taxon>Callosobruchus</taxon>
    </lineage>
</organism>
<keyword evidence="1" id="KW-0805">Transcription regulation</keyword>
<evidence type="ECO:0000256" key="3">
    <source>
        <dbReference type="ARBA" id="ARBA00023242"/>
    </source>
</evidence>
<dbReference type="GO" id="GO:0003712">
    <property type="term" value="F:transcription coregulator activity"/>
    <property type="evidence" value="ECO:0007669"/>
    <property type="project" value="TreeGrafter"/>
</dbReference>
<dbReference type="PANTHER" id="PTHR16088">
    <property type="entry name" value="YY1 ASSOCIATED PROTEIN-RELATED"/>
    <property type="match status" value="1"/>
</dbReference>
<gene>
    <name evidence="5" type="ORF">CALMAC_LOCUS496</name>
</gene>
<dbReference type="OrthoDB" id="6257037at2759"/>
<feature type="region of interest" description="Disordered" evidence="4">
    <location>
        <begin position="359"/>
        <end position="434"/>
    </location>
</feature>
<feature type="compositionally biased region" description="Polar residues" evidence="4">
    <location>
        <begin position="402"/>
        <end position="415"/>
    </location>
</feature>
<evidence type="ECO:0000313" key="5">
    <source>
        <dbReference type="EMBL" id="VEN34223.1"/>
    </source>
</evidence>
<proteinExistence type="predicted"/>
<dbReference type="AlphaFoldDB" id="A0A653BFF0"/>
<evidence type="ECO:0008006" key="7">
    <source>
        <dbReference type="Google" id="ProtNLM"/>
    </source>
</evidence>
<feature type="compositionally biased region" description="Acidic residues" evidence="4">
    <location>
        <begin position="1"/>
        <end position="16"/>
    </location>
</feature>
<feature type="compositionally biased region" description="Acidic residues" evidence="4">
    <location>
        <begin position="382"/>
        <end position="400"/>
    </location>
</feature>
<reference evidence="5 6" key="1">
    <citation type="submission" date="2019-01" db="EMBL/GenBank/DDBJ databases">
        <authorList>
            <person name="Sayadi A."/>
        </authorList>
    </citation>
    <scope>NUCLEOTIDE SEQUENCE [LARGE SCALE GENOMIC DNA]</scope>
</reference>
<feature type="region of interest" description="Disordered" evidence="4">
    <location>
        <begin position="1"/>
        <end position="37"/>
    </location>
</feature>
<evidence type="ECO:0000256" key="2">
    <source>
        <dbReference type="ARBA" id="ARBA00023163"/>
    </source>
</evidence>
<evidence type="ECO:0000256" key="1">
    <source>
        <dbReference type="ARBA" id="ARBA00023015"/>
    </source>
</evidence>
<dbReference type="PANTHER" id="PTHR16088:SF3">
    <property type="entry name" value="GON-4-LIKE PROTEIN"/>
    <property type="match status" value="1"/>
</dbReference>
<dbReference type="EMBL" id="CAACVG010000519">
    <property type="protein sequence ID" value="VEN34223.1"/>
    <property type="molecule type" value="Genomic_DNA"/>
</dbReference>
<sequence>MEESNCIETNDSEEDSDGKLKIAIESPLPRRKSPLRPTKSEKLIIEKIEDEFERRLEEKAAKVKLNATHVKNIIRHVVTNEHVLALVKKAENPNLYMETPLTYEPKLTRAKARELLSTVPAQPIPWTNKKPDSEVQALINDELPEDSDDDEYVPGTEDTGESESDRESSIFSDPPSVPPPTPPSPSPKKKRKEKKISYSEDGVFKIPEIKTKEGDTEVVLDETTIAKRTRSKLCLNDTPLERIEEAFIPPDIPPDFYDMECDNEINDDWMDFLKTFTRPLEEVVKAPEDEEHDPEYNILGDEDVSKIDKEELREELRIDKAVKITKKELNSLIDELLEYSDTYCSVEMNKLEQSFMADHPEESSTMIDNEESTIELSQSSQDTDEDKSVESENDYDDYSEEGATQSPEKMGSASTPKKRSKKQPATVETSTEVSETIKKLHDIVKESFDDKPYDQFGKLVASELRLLPQRQAILLQQEIQNCIIRFKLSSLEQQAPQCVDSAFSPFSNHSSTSTSVSPMSDDDGDVLEQVMIDTFVGSTK</sequence>
<evidence type="ECO:0000256" key="4">
    <source>
        <dbReference type="SAM" id="MobiDB-lite"/>
    </source>
</evidence>
<dbReference type="Proteomes" id="UP000410492">
    <property type="component" value="Unassembled WGS sequence"/>
</dbReference>
<keyword evidence="3" id="KW-0539">Nucleus</keyword>
<dbReference type="GO" id="GO:0005634">
    <property type="term" value="C:nucleus"/>
    <property type="evidence" value="ECO:0007669"/>
    <property type="project" value="TreeGrafter"/>
</dbReference>
<name>A0A653BFF0_CALMS</name>
<feature type="region of interest" description="Disordered" evidence="4">
    <location>
        <begin position="141"/>
        <end position="197"/>
    </location>
</feature>